<dbReference type="Proteomes" id="UP000199659">
    <property type="component" value="Unassembled WGS sequence"/>
</dbReference>
<reference evidence="1 2" key="1">
    <citation type="submission" date="2016-10" db="EMBL/GenBank/DDBJ databases">
        <authorList>
            <person name="de Groot N.N."/>
        </authorList>
    </citation>
    <scope>NUCLEOTIDE SEQUENCE [LARGE SCALE GENOMIC DNA]</scope>
    <source>
        <strain evidence="1 2">743A</strain>
    </source>
</reference>
<keyword evidence="1" id="KW-0067">ATP-binding</keyword>
<sequence>MKKYSHANPGEGIVRLKPEEFFRKVREGNKPPKYQWSGVLILLVPDTKFDKEMR</sequence>
<name>A0A1I6KKT8_9FIRM</name>
<gene>
    <name evidence="1" type="ORF">SAMN05661086_02496</name>
</gene>
<proteinExistence type="predicted"/>
<dbReference type="EMBL" id="FOYZ01000009">
    <property type="protein sequence ID" value="SFR91821.1"/>
    <property type="molecule type" value="Genomic_DNA"/>
</dbReference>
<dbReference type="GO" id="GO:0005524">
    <property type="term" value="F:ATP binding"/>
    <property type="evidence" value="ECO:0007669"/>
    <property type="project" value="UniProtKB-KW"/>
</dbReference>
<evidence type="ECO:0000313" key="1">
    <source>
        <dbReference type="EMBL" id="SFR91821.1"/>
    </source>
</evidence>
<dbReference type="RefSeq" id="WP_177214713.1">
    <property type="nucleotide sequence ID" value="NZ_FOYZ01000009.1"/>
</dbReference>
<keyword evidence="1" id="KW-0547">Nucleotide-binding</keyword>
<keyword evidence="2" id="KW-1185">Reference proteome</keyword>
<dbReference type="AlphaFoldDB" id="A0A1I6KKT8"/>
<organism evidence="1 2">
    <name type="scientific">Anaeromicropila populeti</name>
    <dbReference type="NCBI Taxonomy" id="37658"/>
    <lineage>
        <taxon>Bacteria</taxon>
        <taxon>Bacillati</taxon>
        <taxon>Bacillota</taxon>
        <taxon>Clostridia</taxon>
        <taxon>Lachnospirales</taxon>
        <taxon>Lachnospiraceae</taxon>
        <taxon>Anaeromicropila</taxon>
    </lineage>
</organism>
<accession>A0A1I6KKT8</accession>
<evidence type="ECO:0000313" key="2">
    <source>
        <dbReference type="Proteomes" id="UP000199659"/>
    </source>
</evidence>
<protein>
    <submittedName>
        <fullName evidence="1">ATP-binding cassette, subfamily B</fullName>
    </submittedName>
</protein>